<dbReference type="Proteomes" id="UP000251314">
    <property type="component" value="Unassembled WGS sequence"/>
</dbReference>
<feature type="region of interest" description="Disordered" evidence="1">
    <location>
        <begin position="1868"/>
        <end position="1893"/>
    </location>
</feature>
<dbReference type="GO" id="GO:0008289">
    <property type="term" value="F:lipid binding"/>
    <property type="evidence" value="ECO:0007669"/>
    <property type="project" value="InterPro"/>
</dbReference>
<dbReference type="CDD" id="cd00030">
    <property type="entry name" value="C2"/>
    <property type="match status" value="2"/>
</dbReference>
<dbReference type="InterPro" id="IPR000048">
    <property type="entry name" value="IQ_motif_EF-hand-BS"/>
</dbReference>
<proteinExistence type="predicted"/>
<keyword evidence="4" id="KW-1185">Reference proteome</keyword>
<evidence type="ECO:0000313" key="4">
    <source>
        <dbReference type="Proteomes" id="UP000251314"/>
    </source>
</evidence>
<dbReference type="PANTHER" id="PTHR10774">
    <property type="entry name" value="EXTENDED SYNAPTOTAGMIN-RELATED"/>
    <property type="match status" value="1"/>
</dbReference>
<feature type="domain" description="C2" evidence="2">
    <location>
        <begin position="1745"/>
        <end position="1918"/>
    </location>
</feature>
<feature type="compositionally biased region" description="Polar residues" evidence="1">
    <location>
        <begin position="25"/>
        <end position="40"/>
    </location>
</feature>
<dbReference type="Pfam" id="PF00612">
    <property type="entry name" value="IQ"/>
    <property type="match status" value="1"/>
</dbReference>
<dbReference type="Pfam" id="PF00168">
    <property type="entry name" value="C2"/>
    <property type="match status" value="2"/>
</dbReference>
<feature type="domain" description="C2" evidence="2">
    <location>
        <begin position="1243"/>
        <end position="1363"/>
    </location>
</feature>
<dbReference type="InterPro" id="IPR035892">
    <property type="entry name" value="C2_domain_sf"/>
</dbReference>
<dbReference type="VEuPathDB" id="FungiDB:PC110_g17316"/>
<dbReference type="SMART" id="SM00239">
    <property type="entry name" value="C2"/>
    <property type="match status" value="2"/>
</dbReference>
<dbReference type="InterPro" id="IPR000008">
    <property type="entry name" value="C2_dom"/>
</dbReference>
<dbReference type="PANTHER" id="PTHR10774:SF190">
    <property type="entry name" value="C2 CALCIUM_LIPID-BINDING ENDONUCLEASE_EXONUCLEASE_PHOSPHATASE-RELATED"/>
    <property type="match status" value="1"/>
</dbReference>
<dbReference type="InterPro" id="IPR045050">
    <property type="entry name" value="Synaptotagmin_plant"/>
</dbReference>
<dbReference type="PROSITE" id="PS50096">
    <property type="entry name" value="IQ"/>
    <property type="match status" value="3"/>
</dbReference>
<dbReference type="Gene3D" id="2.60.40.150">
    <property type="entry name" value="C2 domain"/>
    <property type="match status" value="2"/>
</dbReference>
<name>A0A329RPL3_9STRA</name>
<evidence type="ECO:0000259" key="2">
    <source>
        <dbReference type="PROSITE" id="PS50004"/>
    </source>
</evidence>
<dbReference type="SUPFAM" id="SSF55550">
    <property type="entry name" value="SH2 domain"/>
    <property type="match status" value="1"/>
</dbReference>
<dbReference type="CDD" id="cd00173">
    <property type="entry name" value="SH2"/>
    <property type="match status" value="1"/>
</dbReference>
<feature type="region of interest" description="Disordered" evidence="1">
    <location>
        <begin position="2170"/>
        <end position="2196"/>
    </location>
</feature>
<dbReference type="EMBL" id="MJFZ01000666">
    <property type="protein sequence ID" value="RAW26280.1"/>
    <property type="molecule type" value="Genomic_DNA"/>
</dbReference>
<organism evidence="3 4">
    <name type="scientific">Phytophthora cactorum</name>
    <dbReference type="NCBI Taxonomy" id="29920"/>
    <lineage>
        <taxon>Eukaryota</taxon>
        <taxon>Sar</taxon>
        <taxon>Stramenopiles</taxon>
        <taxon>Oomycota</taxon>
        <taxon>Peronosporomycetes</taxon>
        <taxon>Peronosporales</taxon>
        <taxon>Peronosporaceae</taxon>
        <taxon>Phytophthora</taxon>
    </lineage>
</organism>
<dbReference type="SMART" id="SM00015">
    <property type="entry name" value="IQ"/>
    <property type="match status" value="5"/>
</dbReference>
<dbReference type="SUPFAM" id="SSF49562">
    <property type="entry name" value="C2 domain (Calcium/lipid-binding domain, CaLB)"/>
    <property type="match status" value="2"/>
</dbReference>
<dbReference type="GO" id="GO:0005783">
    <property type="term" value="C:endoplasmic reticulum"/>
    <property type="evidence" value="ECO:0007669"/>
    <property type="project" value="TreeGrafter"/>
</dbReference>
<dbReference type="STRING" id="29920.A0A329RPL3"/>
<reference evidence="3 4" key="1">
    <citation type="submission" date="2018-01" db="EMBL/GenBank/DDBJ databases">
        <title>Draft genome of the strawberry crown rot pathogen Phytophthora cactorum.</title>
        <authorList>
            <person name="Armitage A.D."/>
            <person name="Lysoe E."/>
            <person name="Nellist C.F."/>
            <person name="Harrison R.J."/>
            <person name="Brurberg M.B."/>
        </authorList>
    </citation>
    <scope>NUCLEOTIDE SEQUENCE [LARGE SCALE GENOMIC DNA]</scope>
    <source>
        <strain evidence="3 4">10300</strain>
    </source>
</reference>
<protein>
    <recommendedName>
        <fullName evidence="2">C2 domain-containing protein</fullName>
    </recommendedName>
</protein>
<sequence>MRSTKRASELPPLSVDQVSGRKPQRLNQLPTAADTASTGPRSLPKVYPRLETLSQLTNTYVRGLHTGNFVARSELRWQNFDGRDSPNSARDRTMETVKQSAALVIQCSWRRQAAVTERERLKVGIWRRQLDVAAKITGHSSCLTQAQHVLRISEKNRLQAVASIVPMRGFYFRAPAQLISWWLGFTCAQIVARRILRHPPVAVRTVDIPVRLTRGKLVQLWRYVALLAVLVLQCSIRVFLARQEVGKRRLEGRQLEAALRIQAFIRVYSAQHVARKLRRRCAAIRIQCLWRCHHARECLLQRRITHIATCVCVPLILQAAKQATVKLRIRSAEIIQKNYRGCRSRTQFRGLLSRHEQQKWRQNPSKGFDFFELQRYDQAALYLENCFRQGIFTEETMPMLQPGLMNRSLVRNTPQRKLVSGSRMSFSFSASPTKLGTDWILVQDNSYDIDDLSSDVMRLAGRLQFWQAYAISHFRVFEATGNVFNLNQARVGWESYLQVDTVAKSWAPFQAIATSLKELRFRSQFELVRCMFWSGKQSEKDKALSLSLSLLQELYAGTNDLRSLQRVSFSEAVNFEAKLLMLSSMLYFEQNLFAKSCSQLEKLLNLSSQTVFTDLEVRFTLALILLKRYEESFAGNTGAPKTDDPEINTCLRTSSQLLKQCYRVIELWPSVGFYHGRMEKSKAKRLLSKEQIGSFLLHHPIDATDTAEKILLQVKLSDRPLRVASMRIEFTATGVYKTRKMPDHLGHFSLHSLIANLPSEAGVQMELGIRKSIYTRSLQWTLERSQPELLHGKKMQRSRLLAWDEWERKLHETAAIRSDSDKRWKRRNETWSAVCLEVAKALECSEAWVFAELAVREALLHSKDRFPRANASFLAARVVMNTQKRNESALLMQQARLEMIPERSSSNMHLFIDNLTAVQRAWSLNVSISKQEPFSSRLERLQKLERLCLKAWQYDSLALRFRGDPFREALLLQRVADEMYAECGDTFFIRSLLKAHVRAYVGNDSWYEGLHLKCAYMCVAQLFKRFYTHQDSWTAHLTSLTGHFQDKTQSKKTVTKTRAFNVKLLLLSWHHMPFLLCFEMAEVLYRYKSHSASTLIDVYESLLGRLRGSQSQSSLYVAYEELLLLRLSFVHAAKVSQTEHSWRHLDAAVSAIDEIVEQRKNRSQLLMSEAVKKRAKRIKWPSSIRLPFYFSDAEVLFIRGCFVQLQEEMMRIPVERRRSWRDYHALHQELMNLVVKSGKVSDRDGRMLNSVRYRAENLQGVRVFVGATHDVTISNMLLSHPFVAIRLEGQTTMTRSPPTWTNLSPSWEEDIEIPVSSARASITISVMNRAKRNSRWQDSDTIGYVSIAMHDLISAHGGITEGKYYELMLLKPPSQRSSRESEGCYAQIFLSFQVIVKPRPMLPPSAKRTATWATRSGNWDVEDVRAHLHGDLQVFVSSRWIWSRFACLFMQDKDLFIAKWFYVKAVRLTSELQRRTSKAGIRLNTTDSLAIVTDLVGLSRCYRVNLSDLKWGEQAIPLLGHAEAILTRKTTQQNHDYYSLSDRAELEKQLVAVRELLADARGTSKLVGPLDEALSRKTPATSEWVKITNRGPSGGISAHYFNQDTGETFRSNWRDEPLEYEDKETIVMEEQERLPHRIVVMSSEMKARVRFHRDQLLRLHADDPFHWVAVFNDRKKEFQFYNPNSQEAYSDPKATKYPARPPTYVMLADQFLLYHVLLVQDAYRKYHVRRQRQRRLRGVFLSVCLVCREFVATRRRIVLWGLNCVRVVVERAQHLRACDVLSSDPFVKLTVTDPTGEVVATGETSVRYNSLNPKWNEEFHFRYSFTEHIVLQQTASSLRNDTGHLRQAILTLKVFDYDVVSTRKASNKKQEFVDESDSSLETGHHPDQLNSPDDFLGMVTIPIQTYTHGKCMTADLPLLDEKGENNSPRTRGSLIISVQWTHCDEEDDKVSNVSKLWAISSGGGRLLVAKKEKDRPELPEEAAVEVDLLRQQMEQLLQLLLSMATEVLEPMYRLQNRMKIAQSKGKTAEEAKMLEQRLDGLFRTQLLPKLKFVPGLVAGQMDAQLPVVLKKLFGPIEEYLSNFDQKSRRELRSSMEKCLDELNSNTNFLKTTPAEGLTSTDGMNMALDQHQQVKIWNNQLREILKTFFIGDKAQWQFTLEEKVDEIYSKLSGGGSRRSEGKTTGRPATAAAVSKRKERIEKVKQEKAWYEL</sequence>
<comment type="caution">
    <text evidence="3">The sequence shown here is derived from an EMBL/GenBank/DDBJ whole genome shotgun (WGS) entry which is preliminary data.</text>
</comment>
<evidence type="ECO:0000313" key="3">
    <source>
        <dbReference type="EMBL" id="RAW26280.1"/>
    </source>
</evidence>
<feature type="region of interest" description="Disordered" evidence="1">
    <location>
        <begin position="1"/>
        <end position="44"/>
    </location>
</feature>
<evidence type="ECO:0000256" key="1">
    <source>
        <dbReference type="SAM" id="MobiDB-lite"/>
    </source>
</evidence>
<dbReference type="InterPro" id="IPR036860">
    <property type="entry name" value="SH2_dom_sf"/>
</dbReference>
<accession>A0A329RPL3</accession>
<dbReference type="OrthoDB" id="73919at2759"/>
<dbReference type="PROSITE" id="PS50004">
    <property type="entry name" value="C2"/>
    <property type="match status" value="2"/>
</dbReference>
<gene>
    <name evidence="3" type="ORF">PC110_g17316</name>
</gene>